<dbReference type="EMBL" id="JASBNA010000016">
    <property type="protein sequence ID" value="KAK7686714.1"/>
    <property type="molecule type" value="Genomic_DNA"/>
</dbReference>
<dbReference type="InterPro" id="IPR002347">
    <property type="entry name" value="SDR_fam"/>
</dbReference>
<evidence type="ECO:0000259" key="4">
    <source>
        <dbReference type="SMART" id="SM00822"/>
    </source>
</evidence>
<dbReference type="InterPro" id="IPR036291">
    <property type="entry name" value="NAD(P)-bd_dom_sf"/>
</dbReference>
<reference evidence="5 6" key="1">
    <citation type="submission" date="2022-09" db="EMBL/GenBank/DDBJ databases">
        <authorList>
            <person name="Palmer J.M."/>
        </authorList>
    </citation>
    <scope>NUCLEOTIDE SEQUENCE [LARGE SCALE GENOMIC DNA]</scope>
    <source>
        <strain evidence="5 6">DSM 7382</strain>
    </source>
</reference>
<dbReference type="SMART" id="SM00822">
    <property type="entry name" value="PKS_KR"/>
    <property type="match status" value="1"/>
</dbReference>
<evidence type="ECO:0000313" key="6">
    <source>
        <dbReference type="Proteomes" id="UP001385951"/>
    </source>
</evidence>
<dbReference type="PANTHER" id="PTHR44169">
    <property type="entry name" value="NADPH-DEPENDENT 1-ACYLDIHYDROXYACETONE PHOSPHATE REDUCTASE"/>
    <property type="match status" value="1"/>
</dbReference>
<comment type="similarity">
    <text evidence="1 3">Belongs to the short-chain dehydrogenases/reductases (SDR) family.</text>
</comment>
<dbReference type="SUPFAM" id="SSF51735">
    <property type="entry name" value="NAD(P)-binding Rossmann-fold domains"/>
    <property type="match status" value="1"/>
</dbReference>
<dbReference type="Proteomes" id="UP001385951">
    <property type="component" value="Unassembled WGS sequence"/>
</dbReference>
<dbReference type="InterPro" id="IPR057326">
    <property type="entry name" value="KR_dom"/>
</dbReference>
<keyword evidence="6" id="KW-1185">Reference proteome</keyword>
<comment type="caution">
    <text evidence="5">The sequence shown here is derived from an EMBL/GenBank/DDBJ whole genome shotgun (WGS) entry which is preliminary data.</text>
</comment>
<organism evidence="5 6">
    <name type="scientific">Cerrena zonata</name>
    <dbReference type="NCBI Taxonomy" id="2478898"/>
    <lineage>
        <taxon>Eukaryota</taxon>
        <taxon>Fungi</taxon>
        <taxon>Dikarya</taxon>
        <taxon>Basidiomycota</taxon>
        <taxon>Agaricomycotina</taxon>
        <taxon>Agaricomycetes</taxon>
        <taxon>Polyporales</taxon>
        <taxon>Cerrenaceae</taxon>
        <taxon>Cerrena</taxon>
    </lineage>
</organism>
<keyword evidence="2" id="KW-0560">Oxidoreductase</keyword>
<feature type="domain" description="Ketoreductase" evidence="4">
    <location>
        <begin position="6"/>
        <end position="185"/>
    </location>
</feature>
<proteinExistence type="inferred from homology"/>
<dbReference type="Pfam" id="PF00106">
    <property type="entry name" value="adh_short"/>
    <property type="match status" value="1"/>
</dbReference>
<dbReference type="PRINTS" id="PR00080">
    <property type="entry name" value="SDRFAMILY"/>
</dbReference>
<dbReference type="PRINTS" id="PR00081">
    <property type="entry name" value="GDHRDH"/>
</dbReference>
<dbReference type="AlphaFoldDB" id="A0AAW0G4V4"/>
<gene>
    <name evidence="5" type="ORF">QCA50_010314</name>
</gene>
<evidence type="ECO:0000256" key="1">
    <source>
        <dbReference type="ARBA" id="ARBA00006484"/>
    </source>
</evidence>
<dbReference type="Gene3D" id="3.40.50.720">
    <property type="entry name" value="NAD(P)-binding Rossmann-like Domain"/>
    <property type="match status" value="1"/>
</dbReference>
<dbReference type="PANTHER" id="PTHR44169:SF6">
    <property type="entry name" value="NADPH-DEPENDENT 1-ACYLDIHYDROXYACETONE PHOSPHATE REDUCTASE"/>
    <property type="match status" value="1"/>
</dbReference>
<accession>A0AAW0G4V4</accession>
<name>A0AAW0G4V4_9APHY</name>
<dbReference type="GO" id="GO:0005783">
    <property type="term" value="C:endoplasmic reticulum"/>
    <property type="evidence" value="ECO:0007669"/>
    <property type="project" value="TreeGrafter"/>
</dbReference>
<protein>
    <recommendedName>
        <fullName evidence="4">Ketoreductase domain-containing protein</fullName>
    </recommendedName>
</protein>
<evidence type="ECO:0000256" key="2">
    <source>
        <dbReference type="ARBA" id="ARBA00023002"/>
    </source>
</evidence>
<sequence>MGSNSKVVLITGCSEGGIGNALCEAYAAHGCIIYATARRLESMSNLNRPTIHKLKLDVLDDDQVDDVVKTIIDRERRIDILVNNAGTAAPGPVLDMSMDHTRQAFEVHTFAVLRLCRAVAPHMAKHKSGIIVTIGSVTGLFPNPWHGTYAAAKAATHSLMDSLWMECQPLGINVTLIVGGYVKSNLVANARPHFHLPENTLYPTYVSKIYAGLKAGKGFRSDATATDVFAERVAKETMKKNPPRYLCFGGRSTWYKVFVWLPRVLVLMYLWRTLGK</sequence>
<dbReference type="GO" id="GO:0016491">
    <property type="term" value="F:oxidoreductase activity"/>
    <property type="evidence" value="ECO:0007669"/>
    <property type="project" value="UniProtKB-KW"/>
</dbReference>
<evidence type="ECO:0000256" key="3">
    <source>
        <dbReference type="RuleBase" id="RU000363"/>
    </source>
</evidence>
<evidence type="ECO:0000313" key="5">
    <source>
        <dbReference type="EMBL" id="KAK7686714.1"/>
    </source>
</evidence>